<organism evidence="7 8">
    <name type="scientific">Alicyclobacillus ferrooxydans</name>
    <dbReference type="NCBI Taxonomy" id="471514"/>
    <lineage>
        <taxon>Bacteria</taxon>
        <taxon>Bacillati</taxon>
        <taxon>Bacillota</taxon>
        <taxon>Bacilli</taxon>
        <taxon>Bacillales</taxon>
        <taxon>Alicyclobacillaceae</taxon>
        <taxon>Alicyclobacillus</taxon>
    </lineage>
</organism>
<feature type="coiled-coil region" evidence="4">
    <location>
        <begin position="308"/>
        <end position="426"/>
    </location>
</feature>
<evidence type="ECO:0000256" key="5">
    <source>
        <dbReference type="SAM" id="MobiDB-lite"/>
    </source>
</evidence>
<dbReference type="SUPFAM" id="SSF52540">
    <property type="entry name" value="P-loop containing nucleoside triphosphate hydrolases"/>
    <property type="match status" value="1"/>
</dbReference>
<feature type="coiled-coil region" evidence="4">
    <location>
        <begin position="217"/>
        <end position="278"/>
    </location>
</feature>
<evidence type="ECO:0000313" key="7">
    <source>
        <dbReference type="EMBL" id="KPV45117.1"/>
    </source>
</evidence>
<comment type="subunit">
    <text evidence="2">Heterodimer of SbcC and SbcD.</text>
</comment>
<keyword evidence="8" id="KW-1185">Reference proteome</keyword>
<dbReference type="GO" id="GO:0016887">
    <property type="term" value="F:ATP hydrolysis activity"/>
    <property type="evidence" value="ECO:0007669"/>
    <property type="project" value="InterPro"/>
</dbReference>
<protein>
    <recommendedName>
        <fullName evidence="3">Nuclease SbcCD subunit C</fullName>
    </recommendedName>
</protein>
<gene>
    <name evidence="7" type="ORF">AN477_03790</name>
</gene>
<evidence type="ECO:0000313" key="8">
    <source>
        <dbReference type="Proteomes" id="UP000050482"/>
    </source>
</evidence>
<dbReference type="PANTHER" id="PTHR32114:SF2">
    <property type="entry name" value="ABC TRANSPORTER ABCH.3"/>
    <property type="match status" value="1"/>
</dbReference>
<dbReference type="GO" id="GO:0006302">
    <property type="term" value="P:double-strand break repair"/>
    <property type="evidence" value="ECO:0007669"/>
    <property type="project" value="InterPro"/>
</dbReference>
<feature type="coiled-coil region" evidence="4">
    <location>
        <begin position="510"/>
        <end position="579"/>
    </location>
</feature>
<name>A0A0N8PPS2_9BACL</name>
<accession>A0A0N8PPS2</accession>
<evidence type="ECO:0000256" key="4">
    <source>
        <dbReference type="SAM" id="Coils"/>
    </source>
</evidence>
<dbReference type="InterPro" id="IPR027417">
    <property type="entry name" value="P-loop_NTPase"/>
</dbReference>
<comment type="caution">
    <text evidence="7">The sequence shown here is derived from an EMBL/GenBank/DDBJ whole genome shotgun (WGS) entry which is preliminary data.</text>
</comment>
<dbReference type="Pfam" id="PF13558">
    <property type="entry name" value="SbcC_Walker_B"/>
    <property type="match status" value="1"/>
</dbReference>
<dbReference type="STRING" id="471514.AN477_03790"/>
<dbReference type="PANTHER" id="PTHR32114">
    <property type="entry name" value="ABC TRANSPORTER ABCH.3"/>
    <property type="match status" value="1"/>
</dbReference>
<dbReference type="Proteomes" id="UP000050482">
    <property type="component" value="Unassembled WGS sequence"/>
</dbReference>
<dbReference type="RefSeq" id="WP_054967849.1">
    <property type="nucleotide sequence ID" value="NZ_LJCO01000014.1"/>
</dbReference>
<dbReference type="Gene3D" id="1.10.287.1490">
    <property type="match status" value="1"/>
</dbReference>
<feature type="region of interest" description="Disordered" evidence="5">
    <location>
        <begin position="905"/>
        <end position="926"/>
    </location>
</feature>
<dbReference type="Gene3D" id="3.40.50.300">
    <property type="entry name" value="P-loop containing nucleotide triphosphate hydrolases"/>
    <property type="match status" value="2"/>
</dbReference>
<feature type="compositionally biased region" description="Basic and acidic residues" evidence="5">
    <location>
        <begin position="906"/>
        <end position="921"/>
    </location>
</feature>
<feature type="coiled-coil region" evidence="4">
    <location>
        <begin position="1005"/>
        <end position="1032"/>
    </location>
</feature>
<dbReference type="EMBL" id="LJCO01000014">
    <property type="protein sequence ID" value="KPV45117.1"/>
    <property type="molecule type" value="Genomic_DNA"/>
</dbReference>
<keyword evidence="4" id="KW-0175">Coiled coil</keyword>
<dbReference type="Pfam" id="PF13476">
    <property type="entry name" value="AAA_23"/>
    <property type="match status" value="1"/>
</dbReference>
<sequence length="1232" mass="137809">MKPIRLSIAGLNSFRDKQEIDFTKLTELGMFGIFGPTGSGKSTILDALTLALYNNVVRAGRNTQGILNQAEKKIDIALDFEIGSAATRKRYRVERVYKKGSGEFSVSNQSSRLLLLEPMAEGSDYGLVIVAEGQREVNQAIHGIVGLTQEDFTRAVVLPQGKFAEFLQLTGRSRNEMTERLFGLQKYGQLLVSRASDWANQALAQRNQLVAQQGELGDASEQAVRDAEQTLEEAKERLDRADKERAAVQTRFKQLEQIHDLITQLNSATAEMQEWQGKAGEMDVIRQALERHGQAATVWPLVKTWREADAAVREAEVTLQAAQAAEEEAKAALDVAVEARNRARAQKADLEPDLTVKKSQLREAQTVESELTKLTGELETATSELKTARERYSDSVAKRDVLQGEIQRLDQDRDAAQRDLARHTVLPQTRQHLSELGTAYQAWKAATKDVNSEQGKLTEREKQLQFEDAEVEKWQKKEQGFTAEVQALGTQVEEWNANSPTVTSDTLVSLEQWQVRIEAKTDSLRALEREVVTGSKRIQEAENAVRGQNTLLSALRVSAAEAEQAWRNLENEYQRYLETNESGWIARLQLRLQDGEPCPVCGSVHHPSVVEELVQDSTASAESQWSTERMEALRQAQDTLQAQRDQVHAAEVTLGQAKTRLDLVCQDTAEKQQQLEEGLKELAEVWVEEVTLLVSASVPSTYEEWKSFVHDFKKALGAAKQRQQKWDQGLRELQDKSAELAEKLRDAKQQLSLVLSSRQTSEAEVTRQQTELDSAVRAKGEVDRGLRQTIFELGLAVEAATTDVEMESIIQARLEQAKEDDRLASEAQMALTDLDGKLATARSQWTNVDEVVRQADQDMTKLELQLEHITKDVNTRKAQLEGHTGGLSVAAAMQQVEQKLAELTNEAERTEKDAETASDRHQKGRQAYVKAETTLGEKTRAAEGHHAKLTESLADTRFATVEAVEDALLDDNEVEEKQKTVTEYAEAVTRCQNRCADLKNRLGGRSVDEETMEHIRQEVKDAEAEHQLAAETQVIAKMKHEELLDRKERWEALEKERMAAEALATRLGAITSALRGNAFVRYVAKEQMEVVARQASDRLAGLTRGRYALTFDKNGEFLMRDDHNGGTTRPVNTLSGGETFLTSLSLALALSAHIQLRGQHPLEFFFLDEGFGTLDPDLLDVVVSSLERLNLDRTSIGLISHVPELRQRMQRRLIVEPALPAGRGTQVRVEMA</sequence>
<reference evidence="7 8" key="1">
    <citation type="submission" date="2015-09" db="EMBL/GenBank/DDBJ databases">
        <title>Draft genome sequence of Alicyclobacillus ferrooxydans DSM 22381.</title>
        <authorList>
            <person name="Hemp J."/>
        </authorList>
    </citation>
    <scope>NUCLEOTIDE SEQUENCE [LARGE SCALE GENOMIC DNA]</scope>
    <source>
        <strain evidence="7 8">TC-34</strain>
    </source>
</reference>
<dbReference type="PATRIC" id="fig|471514.4.peg.625"/>
<evidence type="ECO:0000256" key="1">
    <source>
        <dbReference type="ARBA" id="ARBA00006930"/>
    </source>
</evidence>
<proteinExistence type="inferred from homology"/>
<evidence type="ECO:0000256" key="3">
    <source>
        <dbReference type="ARBA" id="ARBA00013368"/>
    </source>
</evidence>
<evidence type="ECO:0000259" key="6">
    <source>
        <dbReference type="Pfam" id="PF13476"/>
    </source>
</evidence>
<comment type="similarity">
    <text evidence="1">Belongs to the SMC family. SbcC subfamily.</text>
</comment>
<dbReference type="InterPro" id="IPR038729">
    <property type="entry name" value="Rad50/SbcC_AAA"/>
</dbReference>
<dbReference type="OrthoDB" id="9795626at2"/>
<feature type="domain" description="Rad50/SbcC-type AAA" evidence="6">
    <location>
        <begin position="5"/>
        <end position="267"/>
    </location>
</feature>
<dbReference type="AlphaFoldDB" id="A0A0N8PPS2"/>
<evidence type="ECO:0000256" key="2">
    <source>
        <dbReference type="ARBA" id="ARBA00011322"/>
    </source>
</evidence>